<dbReference type="GO" id="GO:0008270">
    <property type="term" value="F:zinc ion binding"/>
    <property type="evidence" value="ECO:0007669"/>
    <property type="project" value="InterPro"/>
</dbReference>
<dbReference type="Pfam" id="PF01844">
    <property type="entry name" value="HNH"/>
    <property type="match status" value="1"/>
</dbReference>
<reference evidence="2 3" key="1">
    <citation type="submission" date="2017-07" db="EMBL/GenBank/DDBJ databases">
        <title>Mechanisms for carbon and nitrogen cycling indicate functional differentiation within the Candidate Phyla Radiation.</title>
        <authorList>
            <person name="Danczak R.E."/>
            <person name="Johnston M.D."/>
            <person name="Kenah C."/>
            <person name="Slattery M."/>
            <person name="Wrighton K.C."/>
            <person name="Wilkins M.J."/>
        </authorList>
    </citation>
    <scope>NUCLEOTIDE SEQUENCE [LARGE SCALE GENOMIC DNA]</scope>
    <source>
        <strain evidence="2">Licking1014_7</strain>
    </source>
</reference>
<dbReference type="Proteomes" id="UP000315689">
    <property type="component" value="Unassembled WGS sequence"/>
</dbReference>
<dbReference type="GO" id="GO:0004519">
    <property type="term" value="F:endonuclease activity"/>
    <property type="evidence" value="ECO:0007669"/>
    <property type="project" value="UniProtKB-KW"/>
</dbReference>
<dbReference type="AlphaFoldDB" id="A0A554LJZ3"/>
<evidence type="ECO:0000259" key="1">
    <source>
        <dbReference type="SMART" id="SM00507"/>
    </source>
</evidence>
<dbReference type="InterPro" id="IPR003615">
    <property type="entry name" value="HNH_nuc"/>
</dbReference>
<dbReference type="Gene3D" id="1.10.30.50">
    <property type="match status" value="1"/>
</dbReference>
<dbReference type="EMBL" id="VMGK01000005">
    <property type="protein sequence ID" value="TSC93181.1"/>
    <property type="molecule type" value="Genomic_DNA"/>
</dbReference>
<dbReference type="InterPro" id="IPR002711">
    <property type="entry name" value="HNH"/>
</dbReference>
<keyword evidence="2" id="KW-0540">Nuclease</keyword>
<comment type="caution">
    <text evidence="2">The sequence shown here is derived from an EMBL/GenBank/DDBJ whole genome shotgun (WGS) entry which is preliminary data.</text>
</comment>
<dbReference type="GO" id="GO:0003676">
    <property type="term" value="F:nucleic acid binding"/>
    <property type="evidence" value="ECO:0007669"/>
    <property type="project" value="InterPro"/>
</dbReference>
<protein>
    <submittedName>
        <fullName evidence="2">HNH endonuclease</fullName>
    </submittedName>
</protein>
<dbReference type="SMART" id="SM00507">
    <property type="entry name" value="HNHc"/>
    <property type="match status" value="1"/>
</dbReference>
<organism evidence="2 3">
    <name type="scientific">Candidatus Berkelbacteria bacterium Licking1014_7</name>
    <dbReference type="NCBI Taxonomy" id="2017147"/>
    <lineage>
        <taxon>Bacteria</taxon>
        <taxon>Candidatus Berkelbacteria</taxon>
    </lineage>
</organism>
<sequence>MKKKNKSIRDLLIEYFKAHPKEDMPHGPVVDWVEAKYMRLYNKKPRDTWRSIRNLHEVGFLVKVNKGIYRYDPEMVNQRILEDFTPEQKEFILKRDDYKCVLCGRGREDGVELQVDHIKSRYEGGKAIVENGQTLCAQHNFIKKHLKQTETGKKMFIRLYELAKSEKNKELMDFCADVLKDYEKHNINCHIIWEK</sequence>
<accession>A0A554LJZ3</accession>
<feature type="domain" description="HNH nuclease" evidence="1">
    <location>
        <begin position="87"/>
        <end position="141"/>
    </location>
</feature>
<keyword evidence="2" id="KW-0378">Hydrolase</keyword>
<name>A0A554LJZ3_9BACT</name>
<dbReference type="CDD" id="cd00085">
    <property type="entry name" value="HNHc"/>
    <property type="match status" value="1"/>
</dbReference>
<proteinExistence type="predicted"/>
<evidence type="ECO:0000313" key="3">
    <source>
        <dbReference type="Proteomes" id="UP000315689"/>
    </source>
</evidence>
<keyword evidence="2" id="KW-0255">Endonuclease</keyword>
<gene>
    <name evidence="2" type="ORF">CEN89_191</name>
</gene>
<evidence type="ECO:0000313" key="2">
    <source>
        <dbReference type="EMBL" id="TSC93181.1"/>
    </source>
</evidence>